<sequence length="140" mass="15913">MRTRARFATPTGPPRVIMDMLTAHRDTELTFTQRISRKVTEEEEEDAIRSFFLSSPPRPPGFIISERRDRRSFTPAYASASWDYPSITPEQVQRHCESAGNSNQLQKPQFTQLQEQRPAHMGEGGCSSATRLSALLFRLG</sequence>
<dbReference type="Proteomes" id="UP001311232">
    <property type="component" value="Unassembled WGS sequence"/>
</dbReference>
<protein>
    <submittedName>
        <fullName evidence="1">Uncharacterized protein</fullName>
    </submittedName>
</protein>
<evidence type="ECO:0000313" key="2">
    <source>
        <dbReference type="Proteomes" id="UP001311232"/>
    </source>
</evidence>
<accession>A0AAV9SM35</accession>
<evidence type="ECO:0000313" key="1">
    <source>
        <dbReference type="EMBL" id="KAK5622385.1"/>
    </source>
</evidence>
<proteinExistence type="predicted"/>
<gene>
    <name evidence="1" type="ORF">CRENBAI_004549</name>
</gene>
<name>A0AAV9SM35_9TELE</name>
<comment type="caution">
    <text evidence="1">The sequence shown here is derived from an EMBL/GenBank/DDBJ whole genome shotgun (WGS) entry which is preliminary data.</text>
</comment>
<dbReference type="AlphaFoldDB" id="A0AAV9SM35"/>
<reference evidence="1 2" key="1">
    <citation type="submission" date="2021-06" db="EMBL/GenBank/DDBJ databases">
        <authorList>
            <person name="Palmer J.M."/>
        </authorList>
    </citation>
    <scope>NUCLEOTIDE SEQUENCE [LARGE SCALE GENOMIC DNA]</scope>
    <source>
        <strain evidence="1 2">MEX-2019</strain>
        <tissue evidence="1">Muscle</tissue>
    </source>
</reference>
<dbReference type="EMBL" id="JAHHUM010000128">
    <property type="protein sequence ID" value="KAK5622385.1"/>
    <property type="molecule type" value="Genomic_DNA"/>
</dbReference>
<organism evidence="1 2">
    <name type="scientific">Crenichthys baileyi</name>
    <name type="common">White River springfish</name>
    <dbReference type="NCBI Taxonomy" id="28760"/>
    <lineage>
        <taxon>Eukaryota</taxon>
        <taxon>Metazoa</taxon>
        <taxon>Chordata</taxon>
        <taxon>Craniata</taxon>
        <taxon>Vertebrata</taxon>
        <taxon>Euteleostomi</taxon>
        <taxon>Actinopterygii</taxon>
        <taxon>Neopterygii</taxon>
        <taxon>Teleostei</taxon>
        <taxon>Neoteleostei</taxon>
        <taxon>Acanthomorphata</taxon>
        <taxon>Ovalentaria</taxon>
        <taxon>Atherinomorphae</taxon>
        <taxon>Cyprinodontiformes</taxon>
        <taxon>Goodeidae</taxon>
        <taxon>Crenichthys</taxon>
    </lineage>
</organism>
<keyword evidence="2" id="KW-1185">Reference proteome</keyword>